<evidence type="ECO:0000256" key="1">
    <source>
        <dbReference type="SAM" id="MobiDB-lite"/>
    </source>
</evidence>
<keyword evidence="3" id="KW-1185">Reference proteome</keyword>
<organism evidence="2 3">
    <name type="scientific">Cetraspora pellucida</name>
    <dbReference type="NCBI Taxonomy" id="1433469"/>
    <lineage>
        <taxon>Eukaryota</taxon>
        <taxon>Fungi</taxon>
        <taxon>Fungi incertae sedis</taxon>
        <taxon>Mucoromycota</taxon>
        <taxon>Glomeromycotina</taxon>
        <taxon>Glomeromycetes</taxon>
        <taxon>Diversisporales</taxon>
        <taxon>Gigasporaceae</taxon>
        <taxon>Cetraspora</taxon>
    </lineage>
</organism>
<evidence type="ECO:0000313" key="2">
    <source>
        <dbReference type="EMBL" id="CAG8662699.1"/>
    </source>
</evidence>
<dbReference type="Proteomes" id="UP000789759">
    <property type="component" value="Unassembled WGS sequence"/>
</dbReference>
<feature type="non-terminal residue" evidence="2">
    <location>
        <position position="63"/>
    </location>
</feature>
<sequence>MSYDKDQIRADDKVLSDNMTSNNSSTLLIEKIIDLEIEKSSKSSVVETAQAVSHEDLDLDYSP</sequence>
<dbReference type="AlphaFoldDB" id="A0A9N9E6K6"/>
<name>A0A9N9E6K6_9GLOM</name>
<feature type="region of interest" description="Disordered" evidence="1">
    <location>
        <begin position="44"/>
        <end position="63"/>
    </location>
</feature>
<protein>
    <submittedName>
        <fullName evidence="2">24208_t:CDS:1</fullName>
    </submittedName>
</protein>
<proteinExistence type="predicted"/>
<reference evidence="2" key="1">
    <citation type="submission" date="2021-06" db="EMBL/GenBank/DDBJ databases">
        <authorList>
            <person name="Kallberg Y."/>
            <person name="Tangrot J."/>
            <person name="Rosling A."/>
        </authorList>
    </citation>
    <scope>NUCLEOTIDE SEQUENCE</scope>
    <source>
        <strain evidence="2">FL966</strain>
    </source>
</reference>
<accession>A0A9N9E6K6</accession>
<evidence type="ECO:0000313" key="3">
    <source>
        <dbReference type="Proteomes" id="UP000789759"/>
    </source>
</evidence>
<dbReference type="EMBL" id="CAJVQA010007838">
    <property type="protein sequence ID" value="CAG8662699.1"/>
    <property type="molecule type" value="Genomic_DNA"/>
</dbReference>
<gene>
    <name evidence="2" type="ORF">CPELLU_LOCUS9879</name>
</gene>
<comment type="caution">
    <text evidence="2">The sequence shown here is derived from an EMBL/GenBank/DDBJ whole genome shotgun (WGS) entry which is preliminary data.</text>
</comment>